<dbReference type="PANTHER" id="PTHR46401:SF2">
    <property type="entry name" value="GLYCOSYLTRANSFERASE WBBK-RELATED"/>
    <property type="match status" value="1"/>
</dbReference>
<dbReference type="SUPFAM" id="SSF53756">
    <property type="entry name" value="UDP-Glycosyltransferase/glycogen phosphorylase"/>
    <property type="match status" value="1"/>
</dbReference>
<protein>
    <submittedName>
        <fullName evidence="2">Glycosyltransferase</fullName>
        <ecNumber evidence="2">2.4.-.-</ecNumber>
    </submittedName>
</protein>
<dbReference type="EMBL" id="JAHESD010000001">
    <property type="protein sequence ID" value="MBT1701678.1"/>
    <property type="molecule type" value="Genomic_DNA"/>
</dbReference>
<keyword evidence="3" id="KW-1185">Reference proteome</keyword>
<dbReference type="Proteomes" id="UP000772618">
    <property type="component" value="Unassembled WGS sequence"/>
</dbReference>
<keyword evidence="1 2" id="KW-0808">Transferase</keyword>
<comment type="caution">
    <text evidence="2">The sequence shown here is derived from an EMBL/GenBank/DDBJ whole genome shotgun (WGS) entry which is preliminary data.</text>
</comment>
<reference evidence="2 3" key="1">
    <citation type="submission" date="2021-05" db="EMBL/GenBank/DDBJ databases">
        <title>A Polyphasic approach of four new species of the genus Ohtaekwangia: Ohtaekwangia histidinii sp. nov., Ohtaekwangia cretensis sp. nov., Ohtaekwangia indiensis sp. nov., Ohtaekwangia reichenbachii sp. nov. from diverse environment.</title>
        <authorList>
            <person name="Octaviana S."/>
        </authorList>
    </citation>
    <scope>NUCLEOTIDE SEQUENCE [LARGE SCALE GENOMIC DNA]</scope>
    <source>
        <strain evidence="2 3">PWU20</strain>
    </source>
</reference>
<dbReference type="Gene3D" id="3.40.50.11010">
    <property type="match status" value="1"/>
</dbReference>
<dbReference type="Pfam" id="PF13692">
    <property type="entry name" value="Glyco_trans_1_4"/>
    <property type="match status" value="1"/>
</dbReference>
<gene>
    <name evidence="2" type="ORF">KK060_00205</name>
</gene>
<keyword evidence="2" id="KW-0328">Glycosyltransferase</keyword>
<dbReference type="Gene3D" id="3.40.50.2000">
    <property type="entry name" value="Glycogen Phosphorylase B"/>
    <property type="match status" value="1"/>
</dbReference>
<evidence type="ECO:0000313" key="2">
    <source>
        <dbReference type="EMBL" id="MBT1701678.1"/>
    </source>
</evidence>
<dbReference type="PANTHER" id="PTHR46401">
    <property type="entry name" value="GLYCOSYLTRANSFERASE WBBK-RELATED"/>
    <property type="match status" value="1"/>
</dbReference>
<dbReference type="RefSeq" id="WP_254151378.1">
    <property type="nucleotide sequence ID" value="NZ_JAHESD010000001.1"/>
</dbReference>
<sequence length="416" mass="47911">MKIHSPQTGKKGLNGHTILFLSLPKHDGHYTSTPWQIAAQLAKQNKVIFVDHPFTFVDLLTGFFKPGIKKRFKAFFGSKSFTKNDVHVILTPFVWPVNFLPKGKLYDFFSYLNHRILASRVNGYLRKHSIDSVIYVNSFNFYFPALHRYLKTSVVLDVYHCIDPMVKAFTVKHGQYLQQEAAQEADLIISTAPSLQKSFMDRGFQKSYLVPNAANFELFNKAVTDKTIYKKLDGIEGKVMGYLGNIERRTDFELLRRVLDQLPEWQLVLAGPVERQYVPVEIFEHKRIHFIGPVPHEEAPSVVRRFDVALIPFKCDEVSQGIYPLKLFEYMAAGKPVVSTNFNPDVLSELNEVVHVAETEEQFADFVLLAYATDSQEKMEKRIQIAAQNTWEQRAQLFSSYLIKELDLNHRLPYVA</sequence>
<evidence type="ECO:0000256" key="1">
    <source>
        <dbReference type="ARBA" id="ARBA00022679"/>
    </source>
</evidence>
<proteinExistence type="predicted"/>
<name>A0ABS5VKZ1_9BACT</name>
<evidence type="ECO:0000313" key="3">
    <source>
        <dbReference type="Proteomes" id="UP000772618"/>
    </source>
</evidence>
<dbReference type="GO" id="GO:0016757">
    <property type="term" value="F:glycosyltransferase activity"/>
    <property type="evidence" value="ECO:0007669"/>
    <property type="project" value="UniProtKB-KW"/>
</dbReference>
<organism evidence="2 3">
    <name type="scientific">Chryseosolibacter indicus</name>
    <dbReference type="NCBI Taxonomy" id="2782351"/>
    <lineage>
        <taxon>Bacteria</taxon>
        <taxon>Pseudomonadati</taxon>
        <taxon>Bacteroidota</taxon>
        <taxon>Cytophagia</taxon>
        <taxon>Cytophagales</taxon>
        <taxon>Chryseotaleaceae</taxon>
        <taxon>Chryseosolibacter</taxon>
    </lineage>
</organism>
<dbReference type="EC" id="2.4.-.-" evidence="2"/>
<accession>A0ABS5VKZ1</accession>